<dbReference type="Gene3D" id="1.10.10.60">
    <property type="entry name" value="Homeodomain-like"/>
    <property type="match status" value="1"/>
</dbReference>
<keyword evidence="7" id="KW-1185">Reference proteome</keyword>
<protein>
    <submittedName>
        <fullName evidence="6">TetR family transcriptional regulator</fullName>
    </submittedName>
</protein>
<dbReference type="RefSeq" id="WP_064013617.1">
    <property type="nucleotide sequence ID" value="NZ_CP011387.1"/>
</dbReference>
<dbReference type="InterPro" id="IPR001647">
    <property type="entry name" value="HTH_TetR"/>
</dbReference>
<name>A0A172T6G2_9DEIO</name>
<evidence type="ECO:0000313" key="6">
    <source>
        <dbReference type="EMBL" id="ANE42571.1"/>
    </source>
</evidence>
<evidence type="ECO:0000256" key="3">
    <source>
        <dbReference type="ARBA" id="ARBA00023163"/>
    </source>
</evidence>
<dbReference type="PRINTS" id="PR00455">
    <property type="entry name" value="HTHTETR"/>
</dbReference>
<proteinExistence type="predicted"/>
<dbReference type="GO" id="GO:0003700">
    <property type="term" value="F:DNA-binding transcription factor activity"/>
    <property type="evidence" value="ECO:0007669"/>
    <property type="project" value="TreeGrafter"/>
</dbReference>
<dbReference type="SUPFAM" id="SSF48498">
    <property type="entry name" value="Tetracyclin repressor-like, C-terminal domain"/>
    <property type="match status" value="1"/>
</dbReference>
<dbReference type="KEGG" id="dpu:SU48_00990"/>
<evidence type="ECO:0000256" key="2">
    <source>
        <dbReference type="ARBA" id="ARBA00023125"/>
    </source>
</evidence>
<dbReference type="AlphaFoldDB" id="A0A172T6G2"/>
<dbReference type="PROSITE" id="PS01081">
    <property type="entry name" value="HTH_TETR_1"/>
    <property type="match status" value="1"/>
</dbReference>
<dbReference type="InterPro" id="IPR050109">
    <property type="entry name" value="HTH-type_TetR-like_transc_reg"/>
</dbReference>
<dbReference type="PANTHER" id="PTHR30055">
    <property type="entry name" value="HTH-TYPE TRANSCRIPTIONAL REGULATOR RUTR"/>
    <property type="match status" value="1"/>
</dbReference>
<evidence type="ECO:0000259" key="5">
    <source>
        <dbReference type="PROSITE" id="PS50977"/>
    </source>
</evidence>
<keyword evidence="3" id="KW-0804">Transcription</keyword>
<keyword evidence="1" id="KW-0805">Transcription regulation</keyword>
<dbReference type="STRING" id="1182568.SU48_00990"/>
<dbReference type="OrthoDB" id="9785164at2"/>
<evidence type="ECO:0000313" key="7">
    <source>
        <dbReference type="Proteomes" id="UP000077363"/>
    </source>
</evidence>
<evidence type="ECO:0000256" key="4">
    <source>
        <dbReference type="PROSITE-ProRule" id="PRU00335"/>
    </source>
</evidence>
<accession>A0A172T6G2</accession>
<dbReference type="PROSITE" id="PS50977">
    <property type="entry name" value="HTH_TETR_2"/>
    <property type="match status" value="1"/>
</dbReference>
<dbReference type="SUPFAM" id="SSF46689">
    <property type="entry name" value="Homeodomain-like"/>
    <property type="match status" value="1"/>
</dbReference>
<dbReference type="InterPro" id="IPR036271">
    <property type="entry name" value="Tet_transcr_reg_TetR-rel_C_sf"/>
</dbReference>
<organism evidence="6 7">
    <name type="scientific">Deinococcus puniceus</name>
    <dbReference type="NCBI Taxonomy" id="1182568"/>
    <lineage>
        <taxon>Bacteria</taxon>
        <taxon>Thermotogati</taxon>
        <taxon>Deinococcota</taxon>
        <taxon>Deinococci</taxon>
        <taxon>Deinococcales</taxon>
        <taxon>Deinococcaceae</taxon>
        <taxon>Deinococcus</taxon>
    </lineage>
</organism>
<evidence type="ECO:0000256" key="1">
    <source>
        <dbReference type="ARBA" id="ARBA00023015"/>
    </source>
</evidence>
<dbReference type="Proteomes" id="UP000077363">
    <property type="component" value="Chromosome"/>
</dbReference>
<dbReference type="Pfam" id="PF00440">
    <property type="entry name" value="TetR_N"/>
    <property type="match status" value="1"/>
</dbReference>
<feature type="domain" description="HTH tetR-type" evidence="5">
    <location>
        <begin position="6"/>
        <end position="65"/>
    </location>
</feature>
<feature type="DNA-binding region" description="H-T-H motif" evidence="4">
    <location>
        <begin position="28"/>
        <end position="47"/>
    </location>
</feature>
<dbReference type="PANTHER" id="PTHR30055:SF238">
    <property type="entry name" value="MYCOFACTOCIN BIOSYNTHESIS TRANSCRIPTIONAL REGULATOR MFTR-RELATED"/>
    <property type="match status" value="1"/>
</dbReference>
<gene>
    <name evidence="6" type="ORF">SU48_00990</name>
</gene>
<dbReference type="InterPro" id="IPR023772">
    <property type="entry name" value="DNA-bd_HTH_TetR-type_CS"/>
</dbReference>
<dbReference type="InterPro" id="IPR009057">
    <property type="entry name" value="Homeodomain-like_sf"/>
</dbReference>
<keyword evidence="2 4" id="KW-0238">DNA-binding</keyword>
<dbReference type="Gene3D" id="1.10.357.10">
    <property type="entry name" value="Tetracycline Repressor, domain 2"/>
    <property type="match status" value="1"/>
</dbReference>
<dbReference type="EMBL" id="CP011387">
    <property type="protein sequence ID" value="ANE42571.1"/>
    <property type="molecule type" value="Genomic_DNA"/>
</dbReference>
<dbReference type="GO" id="GO:0000976">
    <property type="term" value="F:transcription cis-regulatory region binding"/>
    <property type="evidence" value="ECO:0007669"/>
    <property type="project" value="TreeGrafter"/>
</dbReference>
<dbReference type="PATRIC" id="fig|1182568.3.peg.204"/>
<reference evidence="6 7" key="1">
    <citation type="submission" date="2015-01" db="EMBL/GenBank/DDBJ databases">
        <title>Deinococcus puniceus/DY1/ whole genome sequencing.</title>
        <authorList>
            <person name="Kim M.K."/>
            <person name="Srinivasan S."/>
            <person name="Lee J.-J."/>
        </authorList>
    </citation>
    <scope>NUCLEOTIDE SEQUENCE [LARGE SCALE GENOMIC DNA]</scope>
    <source>
        <strain evidence="6 7">DY1</strain>
    </source>
</reference>
<sequence length="194" mass="21795">MARPRIISDEQITAAAREVFLEHGFSATTAEIARRAGISEGTLFKRFPSKEDIFEEVVGLREAPRWREHLNAQVGCGDVRRNLERAALELLEAAARFLPNLMLMFSRGQANPLLMKLENPLREDTQAVAAYLRAEVALGRIRPVDADVTALLWMGAMTQYLHLEHMMPDPTHPPMDSGRLVRGVMDVLWPGLEP</sequence>